<feature type="domain" description="ParB-related ThiF-related cassette protein E" evidence="2">
    <location>
        <begin position="2"/>
        <end position="96"/>
    </location>
</feature>
<dbReference type="Pfam" id="PF19556">
    <property type="entry name" value="PRTRC_E"/>
    <property type="match status" value="1"/>
</dbReference>
<dbReference type="EMBL" id="LZYE01000162">
    <property type="protein sequence ID" value="OFC36368.1"/>
    <property type="molecule type" value="Genomic_DNA"/>
</dbReference>
<evidence type="ECO:0000313" key="6">
    <source>
        <dbReference type="Proteomes" id="UP000175707"/>
    </source>
</evidence>
<feature type="compositionally biased region" description="Basic and acidic residues" evidence="1">
    <location>
        <begin position="115"/>
        <end position="127"/>
    </location>
</feature>
<evidence type="ECO:0000256" key="1">
    <source>
        <dbReference type="SAM" id="MobiDB-lite"/>
    </source>
</evidence>
<accession>A0A1E7YN98</accession>
<evidence type="ECO:0000313" key="4">
    <source>
        <dbReference type="EMBL" id="OFC62429.1"/>
    </source>
</evidence>
<evidence type="ECO:0000313" key="5">
    <source>
        <dbReference type="Proteomes" id="UP000175616"/>
    </source>
</evidence>
<evidence type="ECO:0000313" key="3">
    <source>
        <dbReference type="EMBL" id="OFC36368.1"/>
    </source>
</evidence>
<sequence>MFTQIRPLLDETKTMTLTIALEGESLRVNLMQKTANGTPLIPLTLLGSAEELDAEFAQAIQHFRATNASVADQLAAFEAEAKAAVEAAKPKPTVKPKPAAPTSATPTKSSPQDPAKPKVKTDIKALF</sequence>
<name>A0A1E7YN98_9PROT</name>
<gene>
    <name evidence="3" type="ORF">BAE27_06210</name>
    <name evidence="4" type="ORF">BAE30_01975</name>
</gene>
<reference evidence="5 6" key="1">
    <citation type="submission" date="2016-06" db="EMBL/GenBank/DDBJ databases">
        <title>Gene turnover analysis identifies the evolutionary adaptation of the extremophile Acidithiobacillus caldus.</title>
        <authorList>
            <person name="Zhang X."/>
        </authorList>
    </citation>
    <scope>NUCLEOTIDE SEQUENCE [LARGE SCALE GENOMIC DNA]</scope>
    <source>
        <strain evidence="3 5">DX</strain>
        <strain evidence="4 6">S1</strain>
    </source>
</reference>
<dbReference type="AlphaFoldDB" id="A0A1E7YN98"/>
<dbReference type="InterPro" id="IPR022273">
    <property type="entry name" value="PRTRC_protein-E"/>
</dbReference>
<feature type="region of interest" description="Disordered" evidence="1">
    <location>
        <begin position="85"/>
        <end position="127"/>
    </location>
</feature>
<proteinExistence type="predicted"/>
<dbReference type="Proteomes" id="UP000175707">
    <property type="component" value="Unassembled WGS sequence"/>
</dbReference>
<feature type="compositionally biased region" description="Low complexity" evidence="1">
    <location>
        <begin position="100"/>
        <end position="111"/>
    </location>
</feature>
<dbReference type="GeneID" id="92933078"/>
<organism evidence="3 5">
    <name type="scientific">Acidithiobacillus caldus</name>
    <dbReference type="NCBI Taxonomy" id="33059"/>
    <lineage>
        <taxon>Bacteria</taxon>
        <taxon>Pseudomonadati</taxon>
        <taxon>Pseudomonadota</taxon>
        <taxon>Acidithiobacillia</taxon>
        <taxon>Acidithiobacillales</taxon>
        <taxon>Acidithiobacillaceae</taxon>
        <taxon>Acidithiobacillus</taxon>
    </lineage>
</organism>
<evidence type="ECO:0000259" key="2">
    <source>
        <dbReference type="Pfam" id="PF19556"/>
    </source>
</evidence>
<protein>
    <recommendedName>
        <fullName evidence="2">ParB-related ThiF-related cassette protein E domain-containing protein</fullName>
    </recommendedName>
</protein>
<comment type="caution">
    <text evidence="3">The sequence shown here is derived from an EMBL/GenBank/DDBJ whole genome shotgun (WGS) entry which is preliminary data.</text>
</comment>
<dbReference type="NCBIfam" id="TIGR03741">
    <property type="entry name" value="PRTRC_E"/>
    <property type="match status" value="1"/>
</dbReference>
<dbReference type="RefSeq" id="WP_014003270.1">
    <property type="nucleotide sequence ID" value="NZ_LZYE01000162.1"/>
</dbReference>
<dbReference type="EMBL" id="LZYH01000248">
    <property type="protein sequence ID" value="OFC62429.1"/>
    <property type="molecule type" value="Genomic_DNA"/>
</dbReference>
<dbReference type="Proteomes" id="UP000175616">
    <property type="component" value="Unassembled WGS sequence"/>
</dbReference>